<evidence type="ECO:0000259" key="3">
    <source>
        <dbReference type="Pfam" id="PF07687"/>
    </source>
</evidence>
<reference evidence="4 5" key="1">
    <citation type="submission" date="2016-06" db="EMBL/GenBank/DDBJ databases">
        <title>The sequenced genome of the ice-adhering bacterium Marinomonas primoryensis, from Antarctica.</title>
        <authorList>
            <person name="Graham L."/>
            <person name="Vance T.D.R."/>
            <person name="Davies P.L."/>
        </authorList>
    </citation>
    <scope>NUCLEOTIDE SEQUENCE [LARGE SCALE GENOMIC DNA]</scope>
    <source>
        <strain evidence="4 5">AceL</strain>
    </source>
</reference>
<dbReference type="OrthoDB" id="9777385at2"/>
<feature type="binding site" evidence="2">
    <location>
        <position position="156"/>
    </location>
    <ligand>
        <name>Mn(2+)</name>
        <dbReference type="ChEBI" id="CHEBI:29035"/>
        <label>2</label>
    </ligand>
</feature>
<dbReference type="PIRSF" id="PIRSF005962">
    <property type="entry name" value="Pept_M20D_amidohydro"/>
    <property type="match status" value="1"/>
</dbReference>
<proteinExistence type="predicted"/>
<dbReference type="Proteomes" id="UP000249898">
    <property type="component" value="Chromosome"/>
</dbReference>
<evidence type="ECO:0000256" key="2">
    <source>
        <dbReference type="PIRSR" id="PIRSR005962-1"/>
    </source>
</evidence>
<dbReference type="PANTHER" id="PTHR11014">
    <property type="entry name" value="PEPTIDASE M20 FAMILY MEMBER"/>
    <property type="match status" value="1"/>
</dbReference>
<dbReference type="SUPFAM" id="SSF55031">
    <property type="entry name" value="Bacterial exopeptidase dimerisation domain"/>
    <property type="match status" value="1"/>
</dbReference>
<dbReference type="InterPro" id="IPR017439">
    <property type="entry name" value="Amidohydrolase"/>
</dbReference>
<dbReference type="PANTHER" id="PTHR11014:SF169">
    <property type="entry name" value="CLAN MH, FAMILY M20, PEPTIDASE T-LIKE METALLOPEPTIDASE"/>
    <property type="match status" value="1"/>
</dbReference>
<gene>
    <name evidence="4" type="ORF">A8139_06490</name>
</gene>
<feature type="binding site" evidence="2">
    <location>
        <position position="97"/>
    </location>
    <ligand>
        <name>Mn(2+)</name>
        <dbReference type="ChEBI" id="CHEBI:29035"/>
        <label>2</label>
    </ligand>
</feature>
<dbReference type="InterPro" id="IPR036264">
    <property type="entry name" value="Bact_exopeptidase_dim_dom"/>
</dbReference>
<dbReference type="InterPro" id="IPR011650">
    <property type="entry name" value="Peptidase_M20_dimer"/>
</dbReference>
<accession>A0A2Z4PQF3</accession>
<dbReference type="Pfam" id="PF07687">
    <property type="entry name" value="M20_dimer"/>
    <property type="match status" value="1"/>
</dbReference>
<sequence>MSSLDALITLRKTLHQNPELSNQEEATAVRILNEFQSFSPDEIVTDLGGTGLAFVFNGTDSGPTTLIRSELDALPIEETNTFEHRSQVKGVSHKCGHDGHMSIVTALGAELAKSRPQKGRVVLCFQPAEETGMGAIQVVSDVRFAALKPDYAFALHNYPGLELGKVAVRAGTFNCASRGMIIHLKGKTSHAAHPENGISPANVMCNIIQELNALPSKIADQGIEGRHWVTVIHAKLGEIAFGTSPGDAVVMVTLRSETNEGMQMLIEQAEAFSQSIAKSENLGISFEYEDVFQASVNSQEGCDRIVSACETTQTPCLLLDEPMRWSEDFGQFTATAKEGAMFALGAGQTSPQLHNPDYDFPDSLIPIGRDIFLDIIRQLNGFKKMTL</sequence>
<evidence type="ECO:0000256" key="1">
    <source>
        <dbReference type="ARBA" id="ARBA00022801"/>
    </source>
</evidence>
<keyword evidence="1" id="KW-0378">Hydrolase</keyword>
<feature type="domain" description="Peptidase M20 dimerisation" evidence="3">
    <location>
        <begin position="178"/>
        <end position="278"/>
    </location>
</feature>
<dbReference type="SUPFAM" id="SSF53187">
    <property type="entry name" value="Zn-dependent exopeptidases"/>
    <property type="match status" value="1"/>
</dbReference>
<comment type="cofactor">
    <cofactor evidence="2">
        <name>Mn(2+)</name>
        <dbReference type="ChEBI" id="CHEBI:29035"/>
    </cofactor>
    <text evidence="2">The Mn(2+) ion enhances activity.</text>
</comment>
<dbReference type="Pfam" id="PF01546">
    <property type="entry name" value="Peptidase_M20"/>
    <property type="match status" value="1"/>
</dbReference>
<dbReference type="InterPro" id="IPR002933">
    <property type="entry name" value="Peptidase_M20"/>
</dbReference>
<dbReference type="Gene3D" id="3.30.70.360">
    <property type="match status" value="1"/>
</dbReference>
<keyword evidence="2" id="KW-0479">Metal-binding</keyword>
<evidence type="ECO:0000313" key="4">
    <source>
        <dbReference type="EMBL" id="AWX99686.1"/>
    </source>
</evidence>
<organism evidence="4 5">
    <name type="scientific">Marinomonas primoryensis</name>
    <dbReference type="NCBI Taxonomy" id="178399"/>
    <lineage>
        <taxon>Bacteria</taxon>
        <taxon>Pseudomonadati</taxon>
        <taxon>Pseudomonadota</taxon>
        <taxon>Gammaproteobacteria</taxon>
        <taxon>Oceanospirillales</taxon>
        <taxon>Oceanospirillaceae</taxon>
        <taxon>Marinomonas</taxon>
    </lineage>
</organism>
<feature type="binding site" evidence="2">
    <location>
        <position position="130"/>
    </location>
    <ligand>
        <name>Mn(2+)</name>
        <dbReference type="ChEBI" id="CHEBI:29035"/>
        <label>2</label>
    </ligand>
</feature>
<dbReference type="EMBL" id="CP016181">
    <property type="protein sequence ID" value="AWX99686.1"/>
    <property type="molecule type" value="Genomic_DNA"/>
</dbReference>
<dbReference type="Gene3D" id="3.40.630.10">
    <property type="entry name" value="Zn peptidases"/>
    <property type="match status" value="1"/>
</dbReference>
<keyword evidence="2" id="KW-0464">Manganese</keyword>
<name>A0A2Z4PQF3_9GAMM</name>
<dbReference type="RefSeq" id="WP_112136642.1">
    <property type="nucleotide sequence ID" value="NZ_CP016181.1"/>
</dbReference>
<evidence type="ECO:0000313" key="5">
    <source>
        <dbReference type="Proteomes" id="UP000249898"/>
    </source>
</evidence>
<dbReference type="GO" id="GO:0046872">
    <property type="term" value="F:metal ion binding"/>
    <property type="evidence" value="ECO:0007669"/>
    <property type="project" value="UniProtKB-KW"/>
</dbReference>
<dbReference type="NCBIfam" id="TIGR01891">
    <property type="entry name" value="amidohydrolases"/>
    <property type="match status" value="1"/>
</dbReference>
<protein>
    <submittedName>
        <fullName evidence="4">Peptidase M20</fullName>
    </submittedName>
</protein>
<dbReference type="GO" id="GO:0016787">
    <property type="term" value="F:hydrolase activity"/>
    <property type="evidence" value="ECO:0007669"/>
    <property type="project" value="UniProtKB-KW"/>
</dbReference>
<feature type="binding site" evidence="2">
    <location>
        <position position="95"/>
    </location>
    <ligand>
        <name>Mn(2+)</name>
        <dbReference type="ChEBI" id="CHEBI:29035"/>
        <label>2</label>
    </ligand>
</feature>
<feature type="binding site" evidence="2">
    <location>
        <position position="354"/>
    </location>
    <ligand>
        <name>Mn(2+)</name>
        <dbReference type="ChEBI" id="CHEBI:29035"/>
        <label>2</label>
    </ligand>
</feature>
<dbReference type="AlphaFoldDB" id="A0A2Z4PQF3"/>